<dbReference type="PANTHER" id="PTHR43124">
    <property type="entry name" value="PURINE EFFLUX PUMP PBUE"/>
    <property type="match status" value="1"/>
</dbReference>
<feature type="transmembrane region" description="Helical" evidence="6">
    <location>
        <begin position="73"/>
        <end position="97"/>
    </location>
</feature>
<dbReference type="STRING" id="134849.SAMN05443668_102784"/>
<dbReference type="RefSeq" id="WP_073254987.1">
    <property type="nucleotide sequence ID" value="NZ_FRCS01000002.1"/>
</dbReference>
<name>A0A1M7NQE1_9ACTN</name>
<dbReference type="CDD" id="cd17324">
    <property type="entry name" value="MFS_NepI_like"/>
    <property type="match status" value="1"/>
</dbReference>
<dbReference type="GO" id="GO:0022857">
    <property type="term" value="F:transmembrane transporter activity"/>
    <property type="evidence" value="ECO:0007669"/>
    <property type="project" value="InterPro"/>
</dbReference>
<reference evidence="8 9" key="1">
    <citation type="submission" date="2016-11" db="EMBL/GenBank/DDBJ databases">
        <authorList>
            <person name="Jaros S."/>
            <person name="Januszkiewicz K."/>
            <person name="Wedrychowicz H."/>
        </authorList>
    </citation>
    <scope>NUCLEOTIDE SEQUENCE [LARGE SCALE GENOMIC DNA]</scope>
    <source>
        <strain evidence="8 9">DSM 46144</strain>
    </source>
</reference>
<accession>A0A1M7NQE1</accession>
<evidence type="ECO:0000313" key="8">
    <source>
        <dbReference type="EMBL" id="SHN06209.1"/>
    </source>
</evidence>
<feature type="transmembrane region" description="Helical" evidence="6">
    <location>
        <begin position="109"/>
        <end position="125"/>
    </location>
</feature>
<evidence type="ECO:0000256" key="1">
    <source>
        <dbReference type="ARBA" id="ARBA00004651"/>
    </source>
</evidence>
<keyword evidence="9" id="KW-1185">Reference proteome</keyword>
<keyword evidence="2" id="KW-1003">Cell membrane</keyword>
<comment type="subcellular location">
    <subcellularLocation>
        <location evidence="1">Cell membrane</location>
        <topology evidence="1">Multi-pass membrane protein</topology>
    </subcellularLocation>
</comment>
<feature type="transmembrane region" description="Helical" evidence="6">
    <location>
        <begin position="41"/>
        <end position="61"/>
    </location>
</feature>
<dbReference type="Pfam" id="PF07690">
    <property type="entry name" value="MFS_1"/>
    <property type="match status" value="1"/>
</dbReference>
<evidence type="ECO:0000313" key="9">
    <source>
        <dbReference type="Proteomes" id="UP000184440"/>
    </source>
</evidence>
<feature type="transmembrane region" description="Helical" evidence="6">
    <location>
        <begin position="159"/>
        <end position="181"/>
    </location>
</feature>
<evidence type="ECO:0000256" key="5">
    <source>
        <dbReference type="ARBA" id="ARBA00023136"/>
    </source>
</evidence>
<proteinExistence type="predicted"/>
<dbReference type="Gene3D" id="1.20.1250.20">
    <property type="entry name" value="MFS general substrate transporter like domains"/>
    <property type="match status" value="1"/>
</dbReference>
<evidence type="ECO:0000256" key="3">
    <source>
        <dbReference type="ARBA" id="ARBA00022692"/>
    </source>
</evidence>
<keyword evidence="3 6" id="KW-0812">Transmembrane</keyword>
<dbReference type="GO" id="GO:0005886">
    <property type="term" value="C:plasma membrane"/>
    <property type="evidence" value="ECO:0007669"/>
    <property type="project" value="UniProtKB-SubCell"/>
</dbReference>
<feature type="domain" description="Major facilitator superfamily (MFS) profile" evidence="7">
    <location>
        <begin position="7"/>
        <end position="378"/>
    </location>
</feature>
<organism evidence="8 9">
    <name type="scientific">Cryptosporangium aurantiacum</name>
    <dbReference type="NCBI Taxonomy" id="134849"/>
    <lineage>
        <taxon>Bacteria</taxon>
        <taxon>Bacillati</taxon>
        <taxon>Actinomycetota</taxon>
        <taxon>Actinomycetes</taxon>
        <taxon>Cryptosporangiales</taxon>
        <taxon>Cryptosporangiaceae</taxon>
        <taxon>Cryptosporangium</taxon>
    </lineage>
</organism>
<evidence type="ECO:0000256" key="2">
    <source>
        <dbReference type="ARBA" id="ARBA00022475"/>
    </source>
</evidence>
<feature type="transmembrane region" description="Helical" evidence="6">
    <location>
        <begin position="265"/>
        <end position="284"/>
    </location>
</feature>
<dbReference type="InterPro" id="IPR020846">
    <property type="entry name" value="MFS_dom"/>
</dbReference>
<evidence type="ECO:0000256" key="6">
    <source>
        <dbReference type="SAM" id="Phobius"/>
    </source>
</evidence>
<dbReference type="OrthoDB" id="4335859at2"/>
<dbReference type="PANTHER" id="PTHR43124:SF3">
    <property type="entry name" value="CHLORAMPHENICOL EFFLUX PUMP RV0191"/>
    <property type="match status" value="1"/>
</dbReference>
<sequence length="404" mass="40447">MAKALGALIALSLSTFTYVTVETLPIGLLPLIADDLGVSPSAVGMLVTGYGLVVVAASIPLTALTRRWPRKAVLIGLLVILVVTTLASALAGVYWVLLAARLLTALSQALFWSIVTPIAAPLFPARMQGRAMAVLSGGSSLAAVLGVPVGTWLGQQAGWQAAFLAASVLSLVLLASVAALVPSAPTGAASAARATSPDAGRFWALMVALTLAATGAFSAFTYISTYLTDVNGFASDAIGPLLFVRGIAGVVGVVLVGLLVDRNAWATMVGVVVLQVVALTLHYYSGDAQGVAIVSIALAGAALAGLAAVLGARILHLAPRGIDMASAATSTAFNVGITAGALVGGVLLPAFGVRSTVLAGGLMSLVALAVVLAEPLLATARRRGSAPGTAVEEGLDRTGVRTGV</sequence>
<dbReference type="AlphaFoldDB" id="A0A1M7NQE1"/>
<feature type="transmembrane region" description="Helical" evidence="6">
    <location>
        <begin position="290"/>
        <end position="315"/>
    </location>
</feature>
<feature type="transmembrane region" description="Helical" evidence="6">
    <location>
        <begin position="132"/>
        <end position="153"/>
    </location>
</feature>
<feature type="transmembrane region" description="Helical" evidence="6">
    <location>
        <begin position="357"/>
        <end position="377"/>
    </location>
</feature>
<gene>
    <name evidence="8" type="ORF">SAMN05443668_102784</name>
</gene>
<dbReference type="SUPFAM" id="SSF103473">
    <property type="entry name" value="MFS general substrate transporter"/>
    <property type="match status" value="1"/>
</dbReference>
<keyword evidence="5 6" id="KW-0472">Membrane</keyword>
<keyword evidence="4 6" id="KW-1133">Transmembrane helix</keyword>
<evidence type="ECO:0000259" key="7">
    <source>
        <dbReference type="PROSITE" id="PS50850"/>
    </source>
</evidence>
<dbReference type="Proteomes" id="UP000184440">
    <property type="component" value="Unassembled WGS sequence"/>
</dbReference>
<evidence type="ECO:0000256" key="4">
    <source>
        <dbReference type="ARBA" id="ARBA00022989"/>
    </source>
</evidence>
<feature type="transmembrane region" description="Helical" evidence="6">
    <location>
        <begin position="237"/>
        <end position="258"/>
    </location>
</feature>
<dbReference type="InterPro" id="IPR011701">
    <property type="entry name" value="MFS"/>
</dbReference>
<protein>
    <submittedName>
        <fullName evidence="8">MFS transporter, DHA1 family, inner membrane transport protein</fullName>
    </submittedName>
</protein>
<dbReference type="InterPro" id="IPR050189">
    <property type="entry name" value="MFS_Efflux_Transporters"/>
</dbReference>
<dbReference type="PROSITE" id="PS50850">
    <property type="entry name" value="MFS"/>
    <property type="match status" value="1"/>
</dbReference>
<dbReference type="InterPro" id="IPR036259">
    <property type="entry name" value="MFS_trans_sf"/>
</dbReference>
<dbReference type="EMBL" id="FRCS01000002">
    <property type="protein sequence ID" value="SHN06209.1"/>
    <property type="molecule type" value="Genomic_DNA"/>
</dbReference>
<feature type="transmembrane region" description="Helical" evidence="6">
    <location>
        <begin position="327"/>
        <end position="351"/>
    </location>
</feature>
<feature type="transmembrane region" description="Helical" evidence="6">
    <location>
        <begin position="202"/>
        <end position="225"/>
    </location>
</feature>